<keyword evidence="5" id="KW-0547">Nucleotide-binding</keyword>
<reference evidence="9 10" key="1">
    <citation type="submission" date="2019-12" db="EMBL/GenBank/DDBJ databases">
        <authorList>
            <person name="Li J."/>
            <person name="Shi Y."/>
            <person name="Xu G."/>
            <person name="Xiao D."/>
            <person name="Ran X."/>
        </authorList>
    </citation>
    <scope>NUCLEOTIDE SEQUENCE [LARGE SCALE GENOMIC DNA]</scope>
    <source>
        <strain evidence="9 10">JCM 15915</strain>
    </source>
</reference>
<dbReference type="Pfam" id="PF01687">
    <property type="entry name" value="Flavokinase"/>
    <property type="match status" value="1"/>
</dbReference>
<proteinExistence type="predicted"/>
<dbReference type="GO" id="GO:0008531">
    <property type="term" value="F:riboflavin kinase activity"/>
    <property type="evidence" value="ECO:0007669"/>
    <property type="project" value="UniProtKB-EC"/>
</dbReference>
<evidence type="ECO:0000256" key="4">
    <source>
        <dbReference type="ARBA" id="ARBA00022679"/>
    </source>
</evidence>
<feature type="domain" description="Riboflavin kinase" evidence="8">
    <location>
        <begin position="1"/>
        <end position="122"/>
    </location>
</feature>
<dbReference type="PANTHER" id="PTHR22749:SF6">
    <property type="entry name" value="RIBOFLAVIN KINASE"/>
    <property type="match status" value="1"/>
</dbReference>
<dbReference type="RefSeq" id="WP_129314560.1">
    <property type="nucleotide sequence ID" value="NZ_JBFCQO010000002.1"/>
</dbReference>
<dbReference type="EC" id="2.7.1.26" evidence="1"/>
<dbReference type="SMART" id="SM00904">
    <property type="entry name" value="Flavokinase"/>
    <property type="match status" value="1"/>
</dbReference>
<name>A0A7K1LJU0_9MICC</name>
<evidence type="ECO:0000256" key="7">
    <source>
        <dbReference type="ARBA" id="ARBA00047880"/>
    </source>
</evidence>
<dbReference type="EMBL" id="WOGT01000004">
    <property type="protein sequence ID" value="MUN55192.1"/>
    <property type="molecule type" value="Genomic_DNA"/>
</dbReference>
<evidence type="ECO:0000256" key="2">
    <source>
        <dbReference type="ARBA" id="ARBA00022630"/>
    </source>
</evidence>
<evidence type="ECO:0000313" key="9">
    <source>
        <dbReference type="EMBL" id="MUN55192.1"/>
    </source>
</evidence>
<dbReference type="InterPro" id="IPR023468">
    <property type="entry name" value="Riboflavin_kinase"/>
</dbReference>
<protein>
    <recommendedName>
        <fullName evidence="1">riboflavin kinase</fullName>
        <ecNumber evidence="1">2.7.1.26</ecNumber>
    </recommendedName>
</protein>
<comment type="caution">
    <text evidence="9">The sequence shown here is derived from an EMBL/GenBank/DDBJ whole genome shotgun (WGS) entry which is preliminary data.</text>
</comment>
<dbReference type="Gene3D" id="2.40.30.30">
    <property type="entry name" value="Riboflavin kinase-like"/>
    <property type="match status" value="1"/>
</dbReference>
<evidence type="ECO:0000256" key="5">
    <source>
        <dbReference type="ARBA" id="ARBA00022741"/>
    </source>
</evidence>
<dbReference type="SUPFAM" id="SSF82114">
    <property type="entry name" value="Riboflavin kinase-like"/>
    <property type="match status" value="1"/>
</dbReference>
<gene>
    <name evidence="9" type="ORF">GMA10_08200</name>
</gene>
<comment type="catalytic activity">
    <reaction evidence="7">
        <text>riboflavin + ATP = FMN + ADP + H(+)</text>
        <dbReference type="Rhea" id="RHEA:14357"/>
        <dbReference type="ChEBI" id="CHEBI:15378"/>
        <dbReference type="ChEBI" id="CHEBI:30616"/>
        <dbReference type="ChEBI" id="CHEBI:57986"/>
        <dbReference type="ChEBI" id="CHEBI:58210"/>
        <dbReference type="ChEBI" id="CHEBI:456216"/>
        <dbReference type="EC" id="2.7.1.26"/>
    </reaction>
</comment>
<dbReference type="Proteomes" id="UP000462152">
    <property type="component" value="Unassembled WGS sequence"/>
</dbReference>
<evidence type="ECO:0000256" key="1">
    <source>
        <dbReference type="ARBA" id="ARBA00012105"/>
    </source>
</evidence>
<organism evidence="9 10">
    <name type="scientific">Rothia koreensis</name>
    <dbReference type="NCBI Taxonomy" id="592378"/>
    <lineage>
        <taxon>Bacteria</taxon>
        <taxon>Bacillati</taxon>
        <taxon>Actinomycetota</taxon>
        <taxon>Actinomycetes</taxon>
        <taxon>Micrococcales</taxon>
        <taxon>Micrococcaceae</taxon>
        <taxon>Rothia</taxon>
    </lineage>
</organism>
<keyword evidence="10" id="KW-1185">Reference proteome</keyword>
<keyword evidence="6" id="KW-0067">ATP-binding</keyword>
<dbReference type="GO" id="GO:0005524">
    <property type="term" value="F:ATP binding"/>
    <property type="evidence" value="ECO:0007669"/>
    <property type="project" value="UniProtKB-KW"/>
</dbReference>
<evidence type="ECO:0000313" key="10">
    <source>
        <dbReference type="Proteomes" id="UP000462152"/>
    </source>
</evidence>
<evidence type="ECO:0000256" key="3">
    <source>
        <dbReference type="ARBA" id="ARBA00022643"/>
    </source>
</evidence>
<keyword evidence="2" id="KW-0285">Flavoprotein</keyword>
<dbReference type="OrthoDB" id="9803667at2"/>
<keyword evidence="4" id="KW-0808">Transferase</keyword>
<dbReference type="InterPro" id="IPR023465">
    <property type="entry name" value="Riboflavin_kinase_dom_sf"/>
</dbReference>
<accession>A0A7K1LJU0</accession>
<dbReference type="PANTHER" id="PTHR22749">
    <property type="entry name" value="RIBOFLAVIN KINASE/FMN ADENYLYLTRANSFERASE"/>
    <property type="match status" value="1"/>
</dbReference>
<keyword evidence="3" id="KW-0288">FMN</keyword>
<evidence type="ECO:0000256" key="6">
    <source>
        <dbReference type="ARBA" id="ARBA00022840"/>
    </source>
</evidence>
<evidence type="ECO:0000259" key="8">
    <source>
        <dbReference type="SMART" id="SM00904"/>
    </source>
</evidence>
<dbReference type="AlphaFoldDB" id="A0A7K1LJU0"/>
<keyword evidence="9" id="KW-0418">Kinase</keyword>
<dbReference type="GO" id="GO:0009231">
    <property type="term" value="P:riboflavin biosynthetic process"/>
    <property type="evidence" value="ECO:0007669"/>
    <property type="project" value="InterPro"/>
</dbReference>
<dbReference type="InterPro" id="IPR015865">
    <property type="entry name" value="Riboflavin_kinase_bac/euk"/>
</dbReference>
<sequence>MTTITGRVVPGDQRGRTLGFPTANISITGREDLDGVWAGTVRLPSGAAYPAAVSIGRRQTFYSGSAEPLLEAHVIGYTGDLYGLELRVDLDAFLREQLPFRNVQDLIDQMHRDVAHTLVARESWETCGGLGRADAAVSVGGRAAVAAAVADTPR</sequence>
<dbReference type="GO" id="GO:0009398">
    <property type="term" value="P:FMN biosynthetic process"/>
    <property type="evidence" value="ECO:0007669"/>
    <property type="project" value="TreeGrafter"/>
</dbReference>